<dbReference type="FunFam" id="1.10.10.10:FF:000001">
    <property type="entry name" value="LysR family transcriptional regulator"/>
    <property type="match status" value="1"/>
</dbReference>
<gene>
    <name evidence="6" type="ORF">J4H92_04895</name>
</gene>
<keyword evidence="7" id="KW-1185">Reference proteome</keyword>
<dbReference type="EMBL" id="JAGDYM010000005">
    <property type="protein sequence ID" value="MBO1901282.1"/>
    <property type="molecule type" value="Genomic_DNA"/>
</dbReference>
<evidence type="ECO:0000256" key="1">
    <source>
        <dbReference type="ARBA" id="ARBA00009437"/>
    </source>
</evidence>
<dbReference type="SUPFAM" id="SSF53850">
    <property type="entry name" value="Periplasmic binding protein-like II"/>
    <property type="match status" value="1"/>
</dbReference>
<dbReference type="CDD" id="cd08414">
    <property type="entry name" value="PBP2_LTTR_aromatics_like"/>
    <property type="match status" value="1"/>
</dbReference>
<proteinExistence type="inferred from homology"/>
<organism evidence="6 7">
    <name type="scientific">Leucobacter weissii</name>
    <dbReference type="NCBI Taxonomy" id="1983706"/>
    <lineage>
        <taxon>Bacteria</taxon>
        <taxon>Bacillati</taxon>
        <taxon>Actinomycetota</taxon>
        <taxon>Actinomycetes</taxon>
        <taxon>Micrococcales</taxon>
        <taxon>Microbacteriaceae</taxon>
        <taxon>Leucobacter</taxon>
    </lineage>
</organism>
<dbReference type="Gene3D" id="1.10.10.10">
    <property type="entry name" value="Winged helix-like DNA-binding domain superfamily/Winged helix DNA-binding domain"/>
    <property type="match status" value="1"/>
</dbReference>
<dbReference type="SUPFAM" id="SSF46785">
    <property type="entry name" value="Winged helix' DNA-binding domain"/>
    <property type="match status" value="1"/>
</dbReference>
<evidence type="ECO:0000256" key="4">
    <source>
        <dbReference type="ARBA" id="ARBA00023163"/>
    </source>
</evidence>
<keyword evidence="3" id="KW-0238">DNA-binding</keyword>
<evidence type="ECO:0000313" key="7">
    <source>
        <dbReference type="Proteomes" id="UP000664382"/>
    </source>
</evidence>
<dbReference type="PANTHER" id="PTHR30346">
    <property type="entry name" value="TRANSCRIPTIONAL DUAL REGULATOR HCAR-RELATED"/>
    <property type="match status" value="1"/>
</dbReference>
<dbReference type="InterPro" id="IPR000847">
    <property type="entry name" value="LysR_HTH_N"/>
</dbReference>
<dbReference type="Proteomes" id="UP000664382">
    <property type="component" value="Unassembled WGS sequence"/>
</dbReference>
<dbReference type="Pfam" id="PF03466">
    <property type="entry name" value="LysR_substrate"/>
    <property type="match status" value="1"/>
</dbReference>
<keyword evidence="4" id="KW-0804">Transcription</keyword>
<keyword evidence="2" id="KW-0805">Transcription regulation</keyword>
<dbReference type="RefSeq" id="WP_208096712.1">
    <property type="nucleotide sequence ID" value="NZ_JAGDYM010000005.1"/>
</dbReference>
<dbReference type="GO" id="GO:0003700">
    <property type="term" value="F:DNA-binding transcription factor activity"/>
    <property type="evidence" value="ECO:0007669"/>
    <property type="project" value="InterPro"/>
</dbReference>
<dbReference type="PRINTS" id="PR00039">
    <property type="entry name" value="HTHLYSR"/>
</dbReference>
<dbReference type="InterPro" id="IPR036390">
    <property type="entry name" value="WH_DNA-bd_sf"/>
</dbReference>
<evidence type="ECO:0000259" key="5">
    <source>
        <dbReference type="PROSITE" id="PS50931"/>
    </source>
</evidence>
<dbReference type="InterPro" id="IPR036388">
    <property type="entry name" value="WH-like_DNA-bd_sf"/>
</dbReference>
<dbReference type="PANTHER" id="PTHR30346:SF17">
    <property type="entry name" value="LYSR FAMILY TRANSCRIPTIONAL REGULATOR"/>
    <property type="match status" value="1"/>
</dbReference>
<dbReference type="AlphaFoldDB" id="A0A939MME4"/>
<accession>A0A939MME4</accession>
<comment type="caution">
    <text evidence="6">The sequence shown here is derived from an EMBL/GenBank/DDBJ whole genome shotgun (WGS) entry which is preliminary data.</text>
</comment>
<feature type="domain" description="HTH lysR-type" evidence="5">
    <location>
        <begin position="1"/>
        <end position="60"/>
    </location>
</feature>
<dbReference type="Gene3D" id="3.40.190.10">
    <property type="entry name" value="Periplasmic binding protein-like II"/>
    <property type="match status" value="2"/>
</dbReference>
<dbReference type="GO" id="GO:0032993">
    <property type="term" value="C:protein-DNA complex"/>
    <property type="evidence" value="ECO:0007669"/>
    <property type="project" value="TreeGrafter"/>
</dbReference>
<protein>
    <submittedName>
        <fullName evidence="6">LysR family transcriptional regulator</fullName>
    </submittedName>
</protein>
<comment type="similarity">
    <text evidence="1">Belongs to the LysR transcriptional regulatory family.</text>
</comment>
<sequence length="286" mass="31194">MDWSLRELRCFVTAAEAGSLTAAAAELHVSQAAVSRRIAALEGSLGRQLLRRGRHGCEATAAGEQLLPQARRVLAEASRLETLAREQQSQIRVGYAWAALGGHTTELIRGWPESHPDVELRLLRHNSPTSGLAEGRCDAAILRVAPDASRFDSVVVGLERRLAAFPADDPDWGRRRTLRLREFAGRTVLTDPRTGTTSQILWHGEHAPARFVDSSDVEEWLTAIAAGLGVGTTSEATAVHHPRPGVVFRPIVDAPRIPVRIAWWRDDPPGAVGELIAFVARLYGAR</sequence>
<dbReference type="PROSITE" id="PS50931">
    <property type="entry name" value="HTH_LYSR"/>
    <property type="match status" value="1"/>
</dbReference>
<reference evidence="6" key="1">
    <citation type="submission" date="2021-03" db="EMBL/GenBank/DDBJ databases">
        <title>Leucobacter chromiisoli sp. nov., isolated from chromium-containing soil of chemical plant.</title>
        <authorList>
            <person name="Xu Z."/>
        </authorList>
    </citation>
    <scope>NUCLEOTIDE SEQUENCE</scope>
    <source>
        <strain evidence="6">S27</strain>
    </source>
</reference>
<evidence type="ECO:0000256" key="2">
    <source>
        <dbReference type="ARBA" id="ARBA00023015"/>
    </source>
</evidence>
<name>A0A939MME4_9MICO</name>
<dbReference type="InterPro" id="IPR005119">
    <property type="entry name" value="LysR_subst-bd"/>
</dbReference>
<evidence type="ECO:0000256" key="3">
    <source>
        <dbReference type="ARBA" id="ARBA00023125"/>
    </source>
</evidence>
<evidence type="ECO:0000313" key="6">
    <source>
        <dbReference type="EMBL" id="MBO1901282.1"/>
    </source>
</evidence>
<dbReference type="GO" id="GO:0003677">
    <property type="term" value="F:DNA binding"/>
    <property type="evidence" value="ECO:0007669"/>
    <property type="project" value="UniProtKB-KW"/>
</dbReference>
<dbReference type="Pfam" id="PF00126">
    <property type="entry name" value="HTH_1"/>
    <property type="match status" value="1"/>
</dbReference>